<dbReference type="Proteomes" id="UP000614490">
    <property type="component" value="Unassembled WGS sequence"/>
</dbReference>
<keyword evidence="1" id="KW-0472">Membrane</keyword>
<comment type="caution">
    <text evidence="2">The sequence shown here is derived from an EMBL/GenBank/DDBJ whole genome shotgun (WGS) entry which is preliminary data.</text>
</comment>
<keyword evidence="3" id="KW-1185">Reference proteome</keyword>
<keyword evidence="1" id="KW-1133">Transmembrane helix</keyword>
<feature type="transmembrane region" description="Helical" evidence="1">
    <location>
        <begin position="12"/>
        <end position="32"/>
    </location>
</feature>
<dbReference type="AlphaFoldDB" id="A0A931HXG1"/>
<feature type="transmembrane region" description="Helical" evidence="1">
    <location>
        <begin position="52"/>
        <end position="79"/>
    </location>
</feature>
<keyword evidence="1" id="KW-0812">Transmembrane</keyword>
<evidence type="ECO:0000313" key="3">
    <source>
        <dbReference type="Proteomes" id="UP000614490"/>
    </source>
</evidence>
<proteinExistence type="predicted"/>
<dbReference type="EMBL" id="JADZSC010000003">
    <property type="protein sequence ID" value="MBH0231263.1"/>
    <property type="molecule type" value="Genomic_DNA"/>
</dbReference>
<evidence type="ECO:0000313" key="2">
    <source>
        <dbReference type="EMBL" id="MBH0231263.1"/>
    </source>
</evidence>
<reference evidence="2 3" key="1">
    <citation type="journal article" date="2005" name="Int. J. Syst. Evol. Microbiol.">
        <title>Halobacillus yeomjeoni sp. nov., isolated from a marine solar saltern in Korea.</title>
        <authorList>
            <person name="Yoon J.H."/>
            <person name="Kang S.J."/>
            <person name="Lee C.H."/>
            <person name="Oh H.W."/>
            <person name="Oh T.K."/>
        </authorList>
    </citation>
    <scope>NUCLEOTIDE SEQUENCE [LARGE SCALE GENOMIC DNA]</scope>
    <source>
        <strain evidence="2 3">KCTC 3957</strain>
    </source>
</reference>
<accession>A0A931HXG1</accession>
<protein>
    <submittedName>
        <fullName evidence="2">DUF4190 domain-containing protein</fullName>
    </submittedName>
</protein>
<name>A0A931HXG1_9BACI</name>
<organism evidence="2 3">
    <name type="scientific">Halobacillus yeomjeoni</name>
    <dbReference type="NCBI Taxonomy" id="311194"/>
    <lineage>
        <taxon>Bacteria</taxon>
        <taxon>Bacillati</taxon>
        <taxon>Bacillota</taxon>
        <taxon>Bacilli</taxon>
        <taxon>Bacillales</taxon>
        <taxon>Bacillaceae</taxon>
        <taxon>Halobacillus</taxon>
    </lineage>
</organism>
<evidence type="ECO:0000256" key="1">
    <source>
        <dbReference type="SAM" id="Phobius"/>
    </source>
</evidence>
<gene>
    <name evidence="2" type="ORF">H0267_13630</name>
</gene>
<dbReference type="RefSeq" id="WP_197317899.1">
    <property type="nucleotide sequence ID" value="NZ_JADZSC010000003.1"/>
</dbReference>
<sequence length="90" mass="9591">MNSKALTSLTFGILSLFIPIVGLILGLLGVRYANLSLTEISSTGEDGRNVALSGKVCSIVGLCIQIGALVLIFLSLLLFNFTIEQFEMTP</sequence>